<organism evidence="1 2">
    <name type="scientific">Ricinus communis</name>
    <name type="common">Castor bean</name>
    <dbReference type="NCBI Taxonomy" id="3988"/>
    <lineage>
        <taxon>Eukaryota</taxon>
        <taxon>Viridiplantae</taxon>
        <taxon>Streptophyta</taxon>
        <taxon>Embryophyta</taxon>
        <taxon>Tracheophyta</taxon>
        <taxon>Spermatophyta</taxon>
        <taxon>Magnoliopsida</taxon>
        <taxon>eudicotyledons</taxon>
        <taxon>Gunneridae</taxon>
        <taxon>Pentapetalae</taxon>
        <taxon>rosids</taxon>
        <taxon>fabids</taxon>
        <taxon>Malpighiales</taxon>
        <taxon>Euphorbiaceae</taxon>
        <taxon>Acalyphoideae</taxon>
        <taxon>Acalypheae</taxon>
        <taxon>Ricinus</taxon>
    </lineage>
</organism>
<sequence length="79" mass="8813">MVFLSVAKKLNRFNHIGGYDNGLIVPYLFILCAEGFSAGLRKNETMDMTHGCRIDKGAPMVSHLFFANDSLSIFSCFAY</sequence>
<reference evidence="2" key="1">
    <citation type="journal article" date="2010" name="Nat. Biotechnol.">
        <title>Draft genome sequence of the oilseed species Ricinus communis.</title>
        <authorList>
            <person name="Chan A.P."/>
            <person name="Crabtree J."/>
            <person name="Zhao Q."/>
            <person name="Lorenzi H."/>
            <person name="Orvis J."/>
            <person name="Puiu D."/>
            <person name="Melake-Berhan A."/>
            <person name="Jones K.M."/>
            <person name="Redman J."/>
            <person name="Chen G."/>
            <person name="Cahoon E.B."/>
            <person name="Gedil M."/>
            <person name="Stanke M."/>
            <person name="Haas B.J."/>
            <person name="Wortman J.R."/>
            <person name="Fraser-Liggett C.M."/>
            <person name="Ravel J."/>
            <person name="Rabinowicz P.D."/>
        </authorList>
    </citation>
    <scope>NUCLEOTIDE SEQUENCE [LARGE SCALE GENOMIC DNA]</scope>
    <source>
        <strain evidence="2">cv. Hale</strain>
    </source>
</reference>
<keyword evidence="2" id="KW-1185">Reference proteome</keyword>
<name>B9S2L6_RICCO</name>
<accession>B9S2L6</accession>
<dbReference type="Proteomes" id="UP000008311">
    <property type="component" value="Unassembled WGS sequence"/>
</dbReference>
<protein>
    <submittedName>
        <fullName evidence="1">Uncharacterized protein</fullName>
    </submittedName>
</protein>
<dbReference type="AlphaFoldDB" id="B9S2L6"/>
<evidence type="ECO:0000313" key="2">
    <source>
        <dbReference type="Proteomes" id="UP000008311"/>
    </source>
</evidence>
<evidence type="ECO:0000313" key="1">
    <source>
        <dbReference type="EMBL" id="EEF42147.1"/>
    </source>
</evidence>
<proteinExistence type="predicted"/>
<dbReference type="EMBL" id="EQ973852">
    <property type="protein sequence ID" value="EEF42147.1"/>
    <property type="molecule type" value="Genomic_DNA"/>
</dbReference>
<gene>
    <name evidence="1" type="ORF">RCOM_1209760</name>
</gene>
<dbReference type="InParanoid" id="B9S2L6"/>